<evidence type="ECO:0000259" key="2">
    <source>
        <dbReference type="SMART" id="SM00245"/>
    </source>
</evidence>
<reference evidence="3 4" key="1">
    <citation type="journal article" date="2016" name="Int. J. Syst. Evol. Microbiol.">
        <title>Pontibacter aydingkolensis sp. nov., isolated from soil of a salt lake.</title>
        <authorList>
            <person name="Osman G."/>
            <person name="Zhang T."/>
            <person name="Lou K."/>
            <person name="Gao Y."/>
            <person name="Chang W."/>
            <person name="Lin Q."/>
            <person name="Yang H.M."/>
            <person name="Huo X.D."/>
            <person name="Wang N."/>
        </authorList>
    </citation>
    <scope>NUCLEOTIDE SEQUENCE [LARGE SCALE GENOMIC DNA]</scope>
    <source>
        <strain evidence="3 4">KACC 19255</strain>
    </source>
</reference>
<dbReference type="Proteomes" id="UP000813018">
    <property type="component" value="Unassembled WGS sequence"/>
</dbReference>
<keyword evidence="1" id="KW-0732">Signal</keyword>
<dbReference type="RefSeq" id="WP_219876941.1">
    <property type="nucleotide sequence ID" value="NZ_JAHYXK010000005.1"/>
</dbReference>
<name>A0ABS7CTA4_9BACT</name>
<proteinExistence type="predicted"/>
<comment type="caution">
    <text evidence="3">The sequence shown here is derived from an EMBL/GenBank/DDBJ whole genome shotgun (WGS) entry which is preliminary data.</text>
</comment>
<accession>A0ABS7CTA4</accession>
<dbReference type="InterPro" id="IPR029045">
    <property type="entry name" value="ClpP/crotonase-like_dom_sf"/>
</dbReference>
<evidence type="ECO:0000313" key="4">
    <source>
        <dbReference type="Proteomes" id="UP000813018"/>
    </source>
</evidence>
<feature type="signal peptide" evidence="1">
    <location>
        <begin position="1"/>
        <end position="20"/>
    </location>
</feature>
<organism evidence="3 4">
    <name type="scientific">Pontibacter aydingkolensis</name>
    <dbReference type="NCBI Taxonomy" id="1911536"/>
    <lineage>
        <taxon>Bacteria</taxon>
        <taxon>Pseudomonadati</taxon>
        <taxon>Bacteroidota</taxon>
        <taxon>Cytophagia</taxon>
        <taxon>Cytophagales</taxon>
        <taxon>Hymenobacteraceae</taxon>
        <taxon>Pontibacter</taxon>
    </lineage>
</organism>
<evidence type="ECO:0000256" key="1">
    <source>
        <dbReference type="SAM" id="SignalP"/>
    </source>
</evidence>
<dbReference type="InterPro" id="IPR005151">
    <property type="entry name" value="Tail-specific_protease"/>
</dbReference>
<dbReference type="Pfam" id="PF03572">
    <property type="entry name" value="Peptidase_S41"/>
    <property type="match status" value="1"/>
</dbReference>
<dbReference type="PANTHER" id="PTHR11261:SF3">
    <property type="entry name" value="RETINOL-BINDING PROTEIN 3"/>
    <property type="match status" value="1"/>
</dbReference>
<sequence>MKLKALLLLLFISVVSHTYAQQDRKIDNATAFTNLYGYVRYFHPSDEAASIDWNRFAIYGQQKVANCKTPQELQKTLTALFQPIAPTVKVYLEGDEVQFDPKELTPNKVKKYKTVAWQHLGLGMGDERSPYKSTRTNRAVTYKTATAKFGSAAKTIDAQNYIGQEFVYKAKVKLADGPGTGHLWARVDNSNSKSIFFDNMTDRPIKSEDWAHYEIKGKISSDATKLHIGAFLMGSGEINLDDISLQINDNGTWKEVYSEKFTSQKVGETTRSFSNDRANSKPIPGYLFTIAQNTGNEEDKWYSIKSEKVAEKQKKSGLLYQAYPKVGEYTSKSIGGGLKAVIPLALYGTENQTYPAADKTSLEDLKSNLEAMPAKEIVGADLYTRLGDITITWNIFQHFYPYFDVAQTDWYRDLRDALARAYTDKTAIDFQKNLQQLTAKLKDGHIRVAAGESKATYQLPIEWEWIEGKLVITDVLDASIPLSKGDIVTGINGMLAEAFFAEVHKHISAATEGWLNHRAKTESLLGEEGTEVRLTVLKPDNSTAELLLKRSLSRMKAVSALPQSDNIKELADGVMYINIDTAPMEEIKKFMPQLQQSKAIICDLRGYPNGNHELIQYLMSSADTSRRWIQIPQIIYPDQEKLVDYEKANWLMKPKRPQLTAKIIFLIDGSAISYAESYMSFIEHYKLATIVGQPTAGTNGNVNPFTLPGGYYISWTGMKVQKHDGSQHHGVGILPNVYVEKTIQGMREGRDEFLEKAMEIATKAL</sequence>
<dbReference type="Gene3D" id="3.90.226.10">
    <property type="entry name" value="2-enoyl-CoA Hydratase, Chain A, domain 1"/>
    <property type="match status" value="1"/>
</dbReference>
<feature type="domain" description="Tail specific protease" evidence="2">
    <location>
        <begin position="541"/>
        <end position="740"/>
    </location>
</feature>
<dbReference type="EMBL" id="JAHYXK010000005">
    <property type="protein sequence ID" value="MBW7467062.1"/>
    <property type="molecule type" value="Genomic_DNA"/>
</dbReference>
<dbReference type="PANTHER" id="PTHR11261">
    <property type="entry name" value="INTERPHOTORECEPTOR RETINOID-BINDING PROTEIN"/>
    <property type="match status" value="1"/>
</dbReference>
<keyword evidence="4" id="KW-1185">Reference proteome</keyword>
<evidence type="ECO:0000313" key="3">
    <source>
        <dbReference type="EMBL" id="MBW7467062.1"/>
    </source>
</evidence>
<dbReference type="SMART" id="SM00245">
    <property type="entry name" value="TSPc"/>
    <property type="match status" value="1"/>
</dbReference>
<gene>
    <name evidence="3" type="ORF">K0O23_08270</name>
</gene>
<dbReference type="SUPFAM" id="SSF52096">
    <property type="entry name" value="ClpP/crotonase"/>
    <property type="match status" value="1"/>
</dbReference>
<dbReference type="Gene3D" id="2.60.120.260">
    <property type="entry name" value="Galactose-binding domain-like"/>
    <property type="match status" value="1"/>
</dbReference>
<dbReference type="Gene3D" id="3.30.750.44">
    <property type="match status" value="1"/>
</dbReference>
<protein>
    <submittedName>
        <fullName evidence="3">Peptidase S41</fullName>
    </submittedName>
</protein>
<feature type="chain" id="PRO_5045796829" evidence="1">
    <location>
        <begin position="21"/>
        <end position="765"/>
    </location>
</feature>